<dbReference type="GO" id="GO:0015648">
    <property type="term" value="F:lipid-linked peptidoglycan transporter activity"/>
    <property type="evidence" value="ECO:0007669"/>
    <property type="project" value="TreeGrafter"/>
</dbReference>
<organism evidence="2">
    <name type="scientific">marine metagenome</name>
    <dbReference type="NCBI Taxonomy" id="408172"/>
    <lineage>
        <taxon>unclassified sequences</taxon>
        <taxon>metagenomes</taxon>
        <taxon>ecological metagenomes</taxon>
    </lineage>
</organism>
<dbReference type="AlphaFoldDB" id="A0A383DHH5"/>
<protein>
    <recommendedName>
        <fullName evidence="3">Polysaccharide biosynthesis protein C-terminal domain-containing protein</fullName>
    </recommendedName>
</protein>
<dbReference type="InterPro" id="IPR051050">
    <property type="entry name" value="Lipid_II_flippase_MurJ/MviN"/>
</dbReference>
<dbReference type="GO" id="GO:0034204">
    <property type="term" value="P:lipid translocation"/>
    <property type="evidence" value="ECO:0007669"/>
    <property type="project" value="TreeGrafter"/>
</dbReference>
<evidence type="ECO:0008006" key="3">
    <source>
        <dbReference type="Google" id="ProtNLM"/>
    </source>
</evidence>
<gene>
    <name evidence="2" type="ORF">METZ01_LOCUS496786</name>
</gene>
<dbReference type="PANTHER" id="PTHR47019:SF1">
    <property type="entry name" value="LIPID II FLIPPASE MURJ"/>
    <property type="match status" value="1"/>
</dbReference>
<keyword evidence="1" id="KW-0812">Transmembrane</keyword>
<proteinExistence type="predicted"/>
<sequence>MLKSSGAMAGATLTSRVLGMVREICYARFMGDGLVAGAFVLAFTIPNLF</sequence>
<feature type="non-terminal residue" evidence="2">
    <location>
        <position position="49"/>
    </location>
</feature>
<dbReference type="GO" id="GO:0009252">
    <property type="term" value="P:peptidoglycan biosynthetic process"/>
    <property type="evidence" value="ECO:0007669"/>
    <property type="project" value="TreeGrafter"/>
</dbReference>
<dbReference type="PANTHER" id="PTHR47019">
    <property type="entry name" value="LIPID II FLIPPASE MURJ"/>
    <property type="match status" value="1"/>
</dbReference>
<keyword evidence="1" id="KW-0472">Membrane</keyword>
<name>A0A383DHH5_9ZZZZ</name>
<reference evidence="2" key="1">
    <citation type="submission" date="2018-05" db="EMBL/GenBank/DDBJ databases">
        <authorList>
            <person name="Lanie J.A."/>
            <person name="Ng W.-L."/>
            <person name="Kazmierczak K.M."/>
            <person name="Andrzejewski T.M."/>
            <person name="Davidsen T.M."/>
            <person name="Wayne K.J."/>
            <person name="Tettelin H."/>
            <person name="Glass J.I."/>
            <person name="Rusch D."/>
            <person name="Podicherti R."/>
            <person name="Tsui H.-C.T."/>
            <person name="Winkler M.E."/>
        </authorList>
    </citation>
    <scope>NUCLEOTIDE SEQUENCE</scope>
</reference>
<evidence type="ECO:0000256" key="1">
    <source>
        <dbReference type="SAM" id="Phobius"/>
    </source>
</evidence>
<feature type="transmembrane region" description="Helical" evidence="1">
    <location>
        <begin position="25"/>
        <end position="45"/>
    </location>
</feature>
<accession>A0A383DHH5</accession>
<evidence type="ECO:0000313" key="2">
    <source>
        <dbReference type="EMBL" id="SVE43932.1"/>
    </source>
</evidence>
<dbReference type="GO" id="GO:0005886">
    <property type="term" value="C:plasma membrane"/>
    <property type="evidence" value="ECO:0007669"/>
    <property type="project" value="TreeGrafter"/>
</dbReference>
<dbReference type="EMBL" id="UINC01217364">
    <property type="protein sequence ID" value="SVE43932.1"/>
    <property type="molecule type" value="Genomic_DNA"/>
</dbReference>
<keyword evidence="1" id="KW-1133">Transmembrane helix</keyword>